<evidence type="ECO:0000256" key="1">
    <source>
        <dbReference type="SAM" id="SignalP"/>
    </source>
</evidence>
<dbReference type="InterPro" id="IPR015168">
    <property type="entry name" value="SsuA/THI5"/>
</dbReference>
<evidence type="ECO:0000259" key="2">
    <source>
        <dbReference type="Pfam" id="PF09084"/>
    </source>
</evidence>
<comment type="caution">
    <text evidence="3">The sequence shown here is derived from an EMBL/GenBank/DDBJ whole genome shotgun (WGS) entry which is preliminary data.</text>
</comment>
<keyword evidence="1" id="KW-0732">Signal</keyword>
<dbReference type="HOGENOM" id="CLU_073773_0_0_7"/>
<dbReference type="EMBL" id="ADCP02000002">
    <property type="protein sequence ID" value="EFV45570.1"/>
    <property type="molecule type" value="Genomic_DNA"/>
</dbReference>
<dbReference type="SUPFAM" id="SSF53850">
    <property type="entry name" value="Periplasmic binding protein-like II"/>
    <property type="match status" value="1"/>
</dbReference>
<gene>
    <name evidence="3" type="ORF">HMPREF0179_00599</name>
</gene>
<dbReference type="Proteomes" id="UP000006034">
    <property type="component" value="Unassembled WGS sequence"/>
</dbReference>
<evidence type="ECO:0000313" key="3">
    <source>
        <dbReference type="EMBL" id="EFV45570.1"/>
    </source>
</evidence>
<feature type="domain" description="SsuA/THI5-like" evidence="2">
    <location>
        <begin position="46"/>
        <end position="235"/>
    </location>
</feature>
<dbReference type="OrthoDB" id="9815602at2"/>
<dbReference type="SMR" id="E5Y338"/>
<dbReference type="PANTHER" id="PTHR30024">
    <property type="entry name" value="ALIPHATIC SULFONATES-BINDING PROTEIN-RELATED"/>
    <property type="match status" value="1"/>
</dbReference>
<name>E5Y338_BILW3</name>
<organism evidence="3 4">
    <name type="scientific">Bilophila wadsworthia (strain 3_1_6)</name>
    <dbReference type="NCBI Taxonomy" id="563192"/>
    <lineage>
        <taxon>Bacteria</taxon>
        <taxon>Pseudomonadati</taxon>
        <taxon>Thermodesulfobacteriota</taxon>
        <taxon>Desulfovibrionia</taxon>
        <taxon>Desulfovibrionales</taxon>
        <taxon>Desulfovibrionaceae</taxon>
        <taxon>Bilophila</taxon>
    </lineage>
</organism>
<feature type="signal peptide" evidence="1">
    <location>
        <begin position="1"/>
        <end position="20"/>
    </location>
</feature>
<feature type="chain" id="PRO_5003200650" evidence="1">
    <location>
        <begin position="21"/>
        <end position="310"/>
    </location>
</feature>
<reference evidence="3 4" key="2">
    <citation type="submission" date="2013-04" db="EMBL/GenBank/DDBJ databases">
        <title>The Genome Sequence of Bilophila wadsworthia 3_1_6.</title>
        <authorList>
            <consortium name="The Broad Institute Genomics Platform"/>
            <person name="Earl A."/>
            <person name="Ward D."/>
            <person name="Feldgarden M."/>
            <person name="Gevers D."/>
            <person name="Sibley C."/>
            <person name="Strauss J."/>
            <person name="Allen-Vercoe E."/>
            <person name="Walker B."/>
            <person name="Young S."/>
            <person name="Zeng Q."/>
            <person name="Gargeya S."/>
            <person name="Fitzgerald M."/>
            <person name="Haas B."/>
            <person name="Abouelleil A."/>
            <person name="Allen A.W."/>
            <person name="Alvarado L."/>
            <person name="Arachchi H.M."/>
            <person name="Berlin A.M."/>
            <person name="Chapman S.B."/>
            <person name="Gainer-Dewar J."/>
            <person name="Goldberg J."/>
            <person name="Griggs A."/>
            <person name="Gujja S."/>
            <person name="Hansen M."/>
            <person name="Howarth C."/>
            <person name="Imamovic A."/>
            <person name="Ireland A."/>
            <person name="Larimer J."/>
            <person name="McCowan C."/>
            <person name="Murphy C."/>
            <person name="Pearson M."/>
            <person name="Poon T.W."/>
            <person name="Priest M."/>
            <person name="Roberts A."/>
            <person name="Saif S."/>
            <person name="Shea T."/>
            <person name="Sisk P."/>
            <person name="Sykes S."/>
            <person name="Wortman J."/>
            <person name="Nusbaum C."/>
            <person name="Birren B."/>
        </authorList>
    </citation>
    <scope>NUCLEOTIDE SEQUENCE [LARGE SCALE GENOMIC DNA]</scope>
    <source>
        <strain evidence="3 4">3_1_6</strain>
    </source>
</reference>
<sequence length="310" mass="34094">MRKLLLTFVLALTLCVPSLAAETWNVGTWKTAQTIQPFLYEPFANGATVKVHPFTNPGDQKAALLAGSLDMTGTTLALAIQAASRGEPIVLVASLGNKCSALVVKKGGVKSVGDLEGKKIGYVPGTMHEILLRETLTRAGLNPDKDAKLVRIDFFDMGTALSRGDIDAYLSGEPLPTLAKRQGYGEVLAYPYYGEGIGAINSGMIVRRDFVEKNPERVMEMLRAHRKATEQCMSDKAFWLETSSKMFGVELDVLRDAADNMELVWDMDDTFMKQLSALGKRMLELGIIKKEPDYNALVDRRFVDALRQGQ</sequence>
<protein>
    <submittedName>
        <fullName evidence="3">NitT/TauT family transport system substrate-binding protein</fullName>
    </submittedName>
</protein>
<dbReference type="Gene3D" id="3.40.190.10">
    <property type="entry name" value="Periplasmic binding protein-like II"/>
    <property type="match status" value="2"/>
</dbReference>
<reference evidence="3 4" key="1">
    <citation type="submission" date="2010-10" db="EMBL/GenBank/DDBJ databases">
        <authorList>
            <consortium name="The Broad Institute Genome Sequencing Platform"/>
            <person name="Ward D."/>
            <person name="Earl A."/>
            <person name="Feldgarden M."/>
            <person name="Young S.K."/>
            <person name="Gargeya S."/>
            <person name="Zeng Q."/>
            <person name="Alvarado L."/>
            <person name="Berlin A."/>
            <person name="Bochicchio J."/>
            <person name="Chapman S.B."/>
            <person name="Chen Z."/>
            <person name="Freedman E."/>
            <person name="Gellesch M."/>
            <person name="Goldberg J."/>
            <person name="Griggs A."/>
            <person name="Gujja S."/>
            <person name="Heilman E."/>
            <person name="Heiman D."/>
            <person name="Howarth C."/>
            <person name="Mehta T."/>
            <person name="Neiman D."/>
            <person name="Pearson M."/>
            <person name="Roberts A."/>
            <person name="Saif S."/>
            <person name="Shea T."/>
            <person name="Shenoy N."/>
            <person name="Sisk P."/>
            <person name="Stolte C."/>
            <person name="Sykes S."/>
            <person name="White J."/>
            <person name="Yandava C."/>
            <person name="Allen-Vercoe E."/>
            <person name="Sibley C."/>
            <person name="Ambrose C.E."/>
            <person name="Strauss J."/>
            <person name="Daigneault M."/>
            <person name="Haas B."/>
            <person name="Nusbaum C."/>
            <person name="Birren B."/>
        </authorList>
    </citation>
    <scope>NUCLEOTIDE SEQUENCE [LARGE SCALE GENOMIC DNA]</scope>
    <source>
        <strain evidence="3 4">3_1_6</strain>
    </source>
</reference>
<evidence type="ECO:0000313" key="4">
    <source>
        <dbReference type="Proteomes" id="UP000006034"/>
    </source>
</evidence>
<dbReference type="CDD" id="cd01008">
    <property type="entry name" value="PBP2_NrtA_SsuA_CpmA_like"/>
    <property type="match status" value="1"/>
</dbReference>
<dbReference type="Pfam" id="PF09084">
    <property type="entry name" value="NMT1"/>
    <property type="match status" value="1"/>
</dbReference>
<proteinExistence type="predicted"/>
<dbReference type="GeneID" id="78087213"/>
<dbReference type="STRING" id="563192.HMPREF0179_00599"/>
<accession>E5Y338</accession>
<keyword evidence="4" id="KW-1185">Reference proteome</keyword>
<dbReference type="RefSeq" id="WP_005024819.1">
    <property type="nucleotide sequence ID" value="NZ_KE150239.1"/>
</dbReference>
<dbReference type="eggNOG" id="COG0715">
    <property type="taxonomic scope" value="Bacteria"/>
</dbReference>
<dbReference type="AlphaFoldDB" id="E5Y338"/>